<dbReference type="EMBL" id="CADCVF010000065">
    <property type="protein sequence ID" value="CAA9463919.1"/>
    <property type="molecule type" value="Genomic_DNA"/>
</dbReference>
<name>A0A6J4R4J3_9ACTN</name>
<dbReference type="AlphaFoldDB" id="A0A6J4R4J3"/>
<reference evidence="1" key="1">
    <citation type="submission" date="2020-02" db="EMBL/GenBank/DDBJ databases">
        <authorList>
            <person name="Meier V. D."/>
        </authorList>
    </citation>
    <scope>NUCLEOTIDE SEQUENCE</scope>
    <source>
        <strain evidence="1">AVDCRST_MAG58</strain>
    </source>
</reference>
<sequence length="44" mass="4853">MAIYPRGEMEFPRFLAACMGRIGGKGRLLSHEQDVELGRGISDS</sequence>
<gene>
    <name evidence="1" type="ORF">AVDCRST_MAG58-3098</name>
</gene>
<proteinExistence type="predicted"/>
<protein>
    <submittedName>
        <fullName evidence="1">Uncharacterized protein</fullName>
    </submittedName>
</protein>
<organism evidence="1">
    <name type="scientific">uncultured Rubrobacteraceae bacterium</name>
    <dbReference type="NCBI Taxonomy" id="349277"/>
    <lineage>
        <taxon>Bacteria</taxon>
        <taxon>Bacillati</taxon>
        <taxon>Actinomycetota</taxon>
        <taxon>Rubrobacteria</taxon>
        <taxon>Rubrobacterales</taxon>
        <taxon>Rubrobacteraceae</taxon>
        <taxon>environmental samples</taxon>
    </lineage>
</organism>
<accession>A0A6J4R4J3</accession>
<evidence type="ECO:0000313" key="1">
    <source>
        <dbReference type="EMBL" id="CAA9463919.1"/>
    </source>
</evidence>